<comment type="caution">
    <text evidence="1">The sequence shown here is derived from an EMBL/GenBank/DDBJ whole genome shotgun (WGS) entry which is preliminary data.</text>
</comment>
<sequence>MAQKEIEVIFKWENSVSFEVTIKEDANPVLVLIKMEENGDITNLWPAAKDLVERYIRSLMAQVGKEMKAP</sequence>
<proteinExistence type="predicted"/>
<dbReference type="EMBL" id="LAZR01028985">
    <property type="protein sequence ID" value="KKL60916.1"/>
    <property type="molecule type" value="Genomic_DNA"/>
</dbReference>
<dbReference type="AlphaFoldDB" id="A0A0F9E422"/>
<protein>
    <submittedName>
        <fullName evidence="1">Uncharacterized protein</fullName>
    </submittedName>
</protein>
<reference evidence="1" key="1">
    <citation type="journal article" date="2015" name="Nature">
        <title>Complex archaea that bridge the gap between prokaryotes and eukaryotes.</title>
        <authorList>
            <person name="Spang A."/>
            <person name="Saw J.H."/>
            <person name="Jorgensen S.L."/>
            <person name="Zaremba-Niedzwiedzka K."/>
            <person name="Martijn J."/>
            <person name="Lind A.E."/>
            <person name="van Eijk R."/>
            <person name="Schleper C."/>
            <person name="Guy L."/>
            <person name="Ettema T.J."/>
        </authorList>
    </citation>
    <scope>NUCLEOTIDE SEQUENCE</scope>
</reference>
<organism evidence="1">
    <name type="scientific">marine sediment metagenome</name>
    <dbReference type="NCBI Taxonomy" id="412755"/>
    <lineage>
        <taxon>unclassified sequences</taxon>
        <taxon>metagenomes</taxon>
        <taxon>ecological metagenomes</taxon>
    </lineage>
</organism>
<accession>A0A0F9E422</accession>
<name>A0A0F9E422_9ZZZZ</name>
<evidence type="ECO:0000313" key="1">
    <source>
        <dbReference type="EMBL" id="KKL60916.1"/>
    </source>
</evidence>
<gene>
    <name evidence="1" type="ORF">LCGC14_2200510</name>
</gene>